<dbReference type="PRINTS" id="PR00615">
    <property type="entry name" value="CCAATSUBUNTA"/>
</dbReference>
<dbReference type="EMBL" id="CM007900">
    <property type="protein sequence ID" value="OTG07694.1"/>
    <property type="molecule type" value="Genomic_DNA"/>
</dbReference>
<dbReference type="SUPFAM" id="SSF47113">
    <property type="entry name" value="Histone-fold"/>
    <property type="match status" value="1"/>
</dbReference>
<dbReference type="InParanoid" id="A0A251T9W1"/>
<feature type="domain" description="Transcription factor CBF/NF-Y/archaeal histone" evidence="5">
    <location>
        <begin position="1"/>
        <end position="55"/>
    </location>
</feature>
<dbReference type="PANTHER" id="PTHR11064">
    <property type="entry name" value="CCAAT-BINDING TRANSCRIPTION FACTOR-RELATED"/>
    <property type="match status" value="1"/>
</dbReference>
<organism evidence="7 8">
    <name type="scientific">Helianthus annuus</name>
    <name type="common">Common sunflower</name>
    <dbReference type="NCBI Taxonomy" id="4232"/>
    <lineage>
        <taxon>Eukaryota</taxon>
        <taxon>Viridiplantae</taxon>
        <taxon>Streptophyta</taxon>
        <taxon>Embryophyta</taxon>
        <taxon>Tracheophyta</taxon>
        <taxon>Spermatophyta</taxon>
        <taxon>Magnoliopsida</taxon>
        <taxon>eudicotyledons</taxon>
        <taxon>Gunneridae</taxon>
        <taxon>Pentapetalae</taxon>
        <taxon>asterids</taxon>
        <taxon>campanulids</taxon>
        <taxon>Asterales</taxon>
        <taxon>Asteraceae</taxon>
        <taxon>Asteroideae</taxon>
        <taxon>Heliantheae alliance</taxon>
        <taxon>Heliantheae</taxon>
        <taxon>Helianthus</taxon>
    </lineage>
</organism>
<evidence type="ECO:0000256" key="3">
    <source>
        <dbReference type="ARBA" id="ARBA00023125"/>
    </source>
</evidence>
<reference evidence="6" key="3">
    <citation type="submission" date="2020-06" db="EMBL/GenBank/DDBJ databases">
        <title>Helianthus annuus Genome sequencing and assembly Release 2.</title>
        <authorList>
            <person name="Gouzy J."/>
            <person name="Langlade N."/>
            <person name="Munos S."/>
        </authorList>
    </citation>
    <scope>NUCLEOTIDE SEQUENCE</scope>
    <source>
        <tissue evidence="6">Leaves</tissue>
    </source>
</reference>
<reference evidence="6 8" key="1">
    <citation type="journal article" date="2017" name="Nature">
        <title>The sunflower genome provides insights into oil metabolism, flowering and Asterid evolution.</title>
        <authorList>
            <person name="Badouin H."/>
            <person name="Gouzy J."/>
            <person name="Grassa C.J."/>
            <person name="Murat F."/>
            <person name="Staton S.E."/>
            <person name="Cottret L."/>
            <person name="Lelandais-Briere C."/>
            <person name="Owens G.L."/>
            <person name="Carrere S."/>
            <person name="Mayjonade B."/>
            <person name="Legrand L."/>
            <person name="Gill N."/>
            <person name="Kane N.C."/>
            <person name="Bowers J.E."/>
            <person name="Hubner S."/>
            <person name="Bellec A."/>
            <person name="Berard A."/>
            <person name="Berges H."/>
            <person name="Blanchet N."/>
            <person name="Boniface M.C."/>
            <person name="Brunel D."/>
            <person name="Catrice O."/>
            <person name="Chaidir N."/>
            <person name="Claudel C."/>
            <person name="Donnadieu C."/>
            <person name="Faraut T."/>
            <person name="Fievet G."/>
            <person name="Helmstetter N."/>
            <person name="King M."/>
            <person name="Knapp S.J."/>
            <person name="Lai Z."/>
            <person name="Le Paslier M.C."/>
            <person name="Lippi Y."/>
            <person name="Lorenzon L."/>
            <person name="Mandel J.R."/>
            <person name="Marage G."/>
            <person name="Marchand G."/>
            <person name="Marquand E."/>
            <person name="Bret-Mestries E."/>
            <person name="Morien E."/>
            <person name="Nambeesan S."/>
            <person name="Nguyen T."/>
            <person name="Pegot-Espagnet P."/>
            <person name="Pouilly N."/>
            <person name="Raftis F."/>
            <person name="Sallet E."/>
            <person name="Schiex T."/>
            <person name="Thomas J."/>
            <person name="Vandecasteele C."/>
            <person name="Vares D."/>
            <person name="Vear F."/>
            <person name="Vautrin S."/>
            <person name="Crespi M."/>
            <person name="Mangin B."/>
            <person name="Burke J.M."/>
            <person name="Salse J."/>
            <person name="Munos S."/>
            <person name="Vincourt P."/>
            <person name="Rieseberg L.H."/>
            <person name="Langlade N.B."/>
        </authorList>
    </citation>
    <scope>NUCLEOTIDE SEQUENCE [LARGE SCALE GENOMIC DNA]</scope>
    <source>
        <strain evidence="8">cv. SF193</strain>
        <tissue evidence="6">Leaves</tissue>
    </source>
</reference>
<keyword evidence="8" id="KW-1185">Reference proteome</keyword>
<dbReference type="Pfam" id="PF00808">
    <property type="entry name" value="CBFD_NFYB_HMF"/>
    <property type="match status" value="1"/>
</dbReference>
<comment type="similarity">
    <text evidence="1">Belongs to the NFYB/HAP3 subunit family.</text>
</comment>
<dbReference type="Gramene" id="mRNA:HanXRQr2_Chr11g0480091">
    <property type="protein sequence ID" value="CDS:HanXRQr2_Chr11g0480091.1"/>
    <property type="gene ID" value="HanXRQr2_Chr11g0480091"/>
</dbReference>
<evidence type="ECO:0000256" key="2">
    <source>
        <dbReference type="ARBA" id="ARBA00023015"/>
    </source>
</evidence>
<name>A0A251T9W1_HELAN</name>
<evidence type="ECO:0000256" key="1">
    <source>
        <dbReference type="ARBA" id="ARBA00009053"/>
    </source>
</evidence>
<dbReference type="GO" id="GO:0003677">
    <property type="term" value="F:DNA binding"/>
    <property type="evidence" value="ECO:0007669"/>
    <property type="project" value="UniProtKB-KW"/>
</dbReference>
<dbReference type="EMBL" id="MNCJ02000326">
    <property type="protein sequence ID" value="KAF5781146.1"/>
    <property type="molecule type" value="Genomic_DNA"/>
</dbReference>
<dbReference type="GO" id="GO:0046982">
    <property type="term" value="F:protein heterodimerization activity"/>
    <property type="evidence" value="ECO:0007669"/>
    <property type="project" value="InterPro"/>
</dbReference>
<accession>A0A251T9W1</accession>
<evidence type="ECO:0000256" key="4">
    <source>
        <dbReference type="ARBA" id="ARBA00023163"/>
    </source>
</evidence>
<protein>
    <submittedName>
        <fullName evidence="7">Putative histone-fold protein</fullName>
    </submittedName>
    <submittedName>
        <fullName evidence="6">Transcription factor Hap3/NF-YB family</fullName>
    </submittedName>
</protein>
<dbReference type="GO" id="GO:0006357">
    <property type="term" value="P:regulation of transcription by RNA polymerase II"/>
    <property type="evidence" value="ECO:0000318"/>
    <property type="project" value="GO_Central"/>
</dbReference>
<dbReference type="GO" id="GO:0000981">
    <property type="term" value="F:DNA-binding transcription factor activity, RNA polymerase II-specific"/>
    <property type="evidence" value="ECO:0000318"/>
    <property type="project" value="GO_Central"/>
</dbReference>
<sequence>MRRALPPTVEINDDTKELMQRCVSEFIGLITTEAVETCHQQKRVTLNGEDIIDAMESLGFEDYAPLLNIFKNRYREHRLAANMLPPPPPPPPERFFVPMSRPELPLTAQEEEANTFVESIIRDSDDPE</sequence>
<dbReference type="InterPro" id="IPR027113">
    <property type="entry name" value="Transc_fact_NFYB/HAP3"/>
</dbReference>
<proteinExistence type="inferred from homology"/>
<dbReference type="SMR" id="A0A251T9W1"/>
<evidence type="ECO:0000313" key="7">
    <source>
        <dbReference type="EMBL" id="OTG07694.1"/>
    </source>
</evidence>
<gene>
    <name evidence="7" type="ORF">HannXRQ_Chr11g0333341</name>
    <name evidence="6" type="ORF">HanXRQr2_Chr11g0480091</name>
</gene>
<evidence type="ECO:0000313" key="8">
    <source>
        <dbReference type="Proteomes" id="UP000215914"/>
    </source>
</evidence>
<keyword evidence="2" id="KW-0805">Transcription regulation</keyword>
<dbReference type="InterPro" id="IPR003958">
    <property type="entry name" value="CBFA_NFYB_domain"/>
</dbReference>
<dbReference type="GO" id="GO:0001228">
    <property type="term" value="F:DNA-binding transcription activator activity, RNA polymerase II-specific"/>
    <property type="evidence" value="ECO:0007669"/>
    <property type="project" value="InterPro"/>
</dbReference>
<dbReference type="GO" id="GO:0016602">
    <property type="term" value="C:CCAAT-binding factor complex"/>
    <property type="evidence" value="ECO:0000318"/>
    <property type="project" value="GO_Central"/>
</dbReference>
<dbReference type="Gene3D" id="1.10.20.10">
    <property type="entry name" value="Histone, subunit A"/>
    <property type="match status" value="1"/>
</dbReference>
<dbReference type="STRING" id="4232.A0A251T9W1"/>
<evidence type="ECO:0000313" key="6">
    <source>
        <dbReference type="EMBL" id="KAF5781146.1"/>
    </source>
</evidence>
<keyword evidence="4" id="KW-0804">Transcription</keyword>
<dbReference type="PANTHER" id="PTHR11064:SF9">
    <property type="entry name" value="NUCLEAR TRANSCRIPTION FACTOR Y SUBUNIT BETA"/>
    <property type="match status" value="1"/>
</dbReference>
<dbReference type="AlphaFoldDB" id="A0A251T9W1"/>
<dbReference type="CDD" id="cd22907">
    <property type="entry name" value="HFD_NFYB"/>
    <property type="match status" value="1"/>
</dbReference>
<dbReference type="InterPro" id="IPR009072">
    <property type="entry name" value="Histone-fold"/>
</dbReference>
<evidence type="ECO:0000259" key="5">
    <source>
        <dbReference type="Pfam" id="PF00808"/>
    </source>
</evidence>
<dbReference type="Proteomes" id="UP000215914">
    <property type="component" value="Chromosome 11"/>
</dbReference>
<dbReference type="OrthoDB" id="386949at2759"/>
<dbReference type="OMA" id="FKNRYRE"/>
<reference evidence="7" key="2">
    <citation type="submission" date="2017-02" db="EMBL/GenBank/DDBJ databases">
        <title>Sunflower complete genome.</title>
        <authorList>
            <person name="Langlade N."/>
            <person name="Munos S."/>
        </authorList>
    </citation>
    <scope>NUCLEOTIDE SEQUENCE [LARGE SCALE GENOMIC DNA]</scope>
    <source>
        <tissue evidence="7">Leaves</tissue>
    </source>
</reference>
<keyword evidence="3" id="KW-0238">DNA-binding</keyword>